<sequence length="75" mass="8585">MKEVGDAVKVFDDFGIHKYNSSVVMTITAPRGRLDLRDRPYGKHVPWNGTESTSIYNHQGRLGKAIRAFVEQHRE</sequence>
<protein>
    <submittedName>
        <fullName evidence="1">Uncharacterized protein</fullName>
    </submittedName>
</protein>
<dbReference type="EMBL" id="LAZR01010927">
    <property type="protein sequence ID" value="KKM64309.1"/>
    <property type="molecule type" value="Genomic_DNA"/>
</dbReference>
<reference evidence="1" key="1">
    <citation type="journal article" date="2015" name="Nature">
        <title>Complex archaea that bridge the gap between prokaryotes and eukaryotes.</title>
        <authorList>
            <person name="Spang A."/>
            <person name="Saw J.H."/>
            <person name="Jorgensen S.L."/>
            <person name="Zaremba-Niedzwiedzka K."/>
            <person name="Martijn J."/>
            <person name="Lind A.E."/>
            <person name="van Eijk R."/>
            <person name="Schleper C."/>
            <person name="Guy L."/>
            <person name="Ettema T.J."/>
        </authorList>
    </citation>
    <scope>NUCLEOTIDE SEQUENCE</scope>
</reference>
<gene>
    <name evidence="1" type="ORF">LCGC14_1502650</name>
</gene>
<proteinExistence type="predicted"/>
<dbReference type="AlphaFoldDB" id="A0A0F9J3P9"/>
<organism evidence="1">
    <name type="scientific">marine sediment metagenome</name>
    <dbReference type="NCBI Taxonomy" id="412755"/>
    <lineage>
        <taxon>unclassified sequences</taxon>
        <taxon>metagenomes</taxon>
        <taxon>ecological metagenomes</taxon>
    </lineage>
</organism>
<comment type="caution">
    <text evidence="1">The sequence shown here is derived from an EMBL/GenBank/DDBJ whole genome shotgun (WGS) entry which is preliminary data.</text>
</comment>
<evidence type="ECO:0000313" key="1">
    <source>
        <dbReference type="EMBL" id="KKM64309.1"/>
    </source>
</evidence>
<accession>A0A0F9J3P9</accession>
<name>A0A0F9J3P9_9ZZZZ</name>